<dbReference type="AlphaFoldDB" id="A0A4Q0UWG5"/>
<organism evidence="2 5">
    <name type="scientific">Clostridium tetani</name>
    <dbReference type="NCBI Taxonomy" id="1513"/>
    <lineage>
        <taxon>Bacteria</taxon>
        <taxon>Bacillati</taxon>
        <taxon>Bacillota</taxon>
        <taxon>Clostridia</taxon>
        <taxon>Eubacteriales</taxon>
        <taxon>Clostridiaceae</taxon>
        <taxon>Clostridium</taxon>
    </lineage>
</organism>
<proteinExistence type="predicted"/>
<dbReference type="Proteomes" id="UP001321763">
    <property type="component" value="Chromosome"/>
</dbReference>
<dbReference type="RefSeq" id="WP_023438302.1">
    <property type="nucleotide sequence ID" value="NZ_AP026816.1"/>
</dbReference>
<dbReference type="EMBL" id="QMAU01000053">
    <property type="protein sequence ID" value="RXI51658.1"/>
    <property type="molecule type" value="Genomic_DNA"/>
</dbReference>
<dbReference type="Proteomes" id="UP000290921">
    <property type="component" value="Unassembled WGS sequence"/>
</dbReference>
<evidence type="ECO:0000313" key="2">
    <source>
        <dbReference type="EMBL" id="RXI49237.1"/>
    </source>
</evidence>
<protein>
    <submittedName>
        <fullName evidence="2">Uncharacterized protein</fullName>
    </submittedName>
</protein>
<dbReference type="EMBL" id="QMAP01000004">
    <property type="protein sequence ID" value="RXI49237.1"/>
    <property type="molecule type" value="Genomic_DNA"/>
</dbReference>
<dbReference type="EMBL" id="AP026818">
    <property type="protein sequence ID" value="BDR81073.1"/>
    <property type="molecule type" value="Genomic_DNA"/>
</dbReference>
<accession>A0A4Q0UWG5</accession>
<sequence>MHKIKVNTINTEEQLQKVGVIYALKMKRGEQLMEIDNINIEELIEMKEAIESNDRRKDKHHKCPNCGKVNIYAKNVYLNINCCCHKR</sequence>
<evidence type="ECO:0000313" key="5">
    <source>
        <dbReference type="Proteomes" id="UP000290921"/>
    </source>
</evidence>
<dbReference type="Proteomes" id="UP000290273">
    <property type="component" value="Unassembled WGS sequence"/>
</dbReference>
<reference evidence="4 5" key="1">
    <citation type="submission" date="2018-06" db="EMBL/GenBank/DDBJ databases">
        <title>Genome conservation of Clostridium tetani.</title>
        <authorList>
            <person name="Bruggemann H."/>
            <person name="Popoff M.R."/>
        </authorList>
    </citation>
    <scope>NUCLEOTIDE SEQUENCE [LARGE SCALE GENOMIC DNA]</scope>
    <source>
        <strain evidence="2 5">2017.061</strain>
        <strain evidence="3 4">63.05</strain>
    </source>
</reference>
<evidence type="ECO:0000313" key="3">
    <source>
        <dbReference type="EMBL" id="RXI51658.1"/>
    </source>
</evidence>
<name>A0A4Q0UWG5_CLOTA</name>
<evidence type="ECO:0000313" key="4">
    <source>
        <dbReference type="Proteomes" id="UP000290273"/>
    </source>
</evidence>
<reference evidence="1 6" key="2">
    <citation type="submission" date="2022-09" db="EMBL/GenBank/DDBJ databases">
        <title>complete genome sequences of Clostridium tetani str. KHSU-234311-028 isolated from soil.</title>
        <authorList>
            <person name="Sekizuka T."/>
            <person name="Shitada C."/>
            <person name="Takahashi M."/>
            <person name="Kuroda M."/>
        </authorList>
    </citation>
    <scope>NUCLEOTIDE SEQUENCE [LARGE SCALE GENOMIC DNA]</scope>
    <source>
        <strain evidence="1 6">KHSU-234311-028</strain>
    </source>
</reference>
<evidence type="ECO:0000313" key="1">
    <source>
        <dbReference type="EMBL" id="BDR81073.1"/>
    </source>
</evidence>
<evidence type="ECO:0000313" key="6">
    <source>
        <dbReference type="Proteomes" id="UP001321763"/>
    </source>
</evidence>
<gene>
    <name evidence="2" type="ORF">DP130_04040</name>
    <name evidence="3" type="ORF">DP131_13580</name>
    <name evidence="1" type="ORF">K234311028_13190</name>
</gene>